<evidence type="ECO:0000256" key="4">
    <source>
        <dbReference type="ARBA" id="ARBA00022692"/>
    </source>
</evidence>
<reference evidence="8" key="1">
    <citation type="journal article" date="2020" name="mSystems">
        <title>Genome- and Community-Level Interaction Insights into Carbon Utilization and Element Cycling Functions of Hydrothermarchaeota in Hydrothermal Sediment.</title>
        <authorList>
            <person name="Zhou Z."/>
            <person name="Liu Y."/>
            <person name="Xu W."/>
            <person name="Pan J."/>
            <person name="Luo Z.H."/>
            <person name="Li M."/>
        </authorList>
    </citation>
    <scope>NUCLEOTIDE SEQUENCE [LARGE SCALE GENOMIC DNA]</scope>
    <source>
        <strain evidence="8">SpSt-81</strain>
    </source>
</reference>
<feature type="transmembrane region" description="Helical" evidence="7">
    <location>
        <begin position="184"/>
        <end position="209"/>
    </location>
</feature>
<dbReference type="Pfam" id="PF03547">
    <property type="entry name" value="Mem_trans"/>
    <property type="match status" value="1"/>
</dbReference>
<evidence type="ECO:0000256" key="6">
    <source>
        <dbReference type="ARBA" id="ARBA00023136"/>
    </source>
</evidence>
<feature type="transmembrane region" description="Helical" evidence="7">
    <location>
        <begin position="6"/>
        <end position="23"/>
    </location>
</feature>
<feature type="transmembrane region" description="Helical" evidence="7">
    <location>
        <begin position="120"/>
        <end position="140"/>
    </location>
</feature>
<comment type="caution">
    <text evidence="8">The sequence shown here is derived from an EMBL/GenBank/DDBJ whole genome shotgun (WGS) entry which is preliminary data.</text>
</comment>
<evidence type="ECO:0000256" key="2">
    <source>
        <dbReference type="ARBA" id="ARBA00022448"/>
    </source>
</evidence>
<organism evidence="8">
    <name type="scientific">Dictyoglomus thermophilum</name>
    <dbReference type="NCBI Taxonomy" id="14"/>
    <lineage>
        <taxon>Bacteria</taxon>
        <taxon>Pseudomonadati</taxon>
        <taxon>Dictyoglomota</taxon>
        <taxon>Dictyoglomia</taxon>
        <taxon>Dictyoglomales</taxon>
        <taxon>Dictyoglomaceae</taxon>
        <taxon>Dictyoglomus</taxon>
    </lineage>
</organism>
<dbReference type="InterPro" id="IPR004776">
    <property type="entry name" value="Mem_transp_PIN-like"/>
</dbReference>
<dbReference type="GO" id="GO:0055085">
    <property type="term" value="P:transmembrane transport"/>
    <property type="evidence" value="ECO:0007669"/>
    <property type="project" value="InterPro"/>
</dbReference>
<dbReference type="AlphaFoldDB" id="A0A7C3RKB9"/>
<keyword evidence="5 7" id="KW-1133">Transmembrane helix</keyword>
<keyword evidence="2" id="KW-0813">Transport</keyword>
<gene>
    <name evidence="8" type="ORF">ENW00_03465</name>
</gene>
<feature type="transmembrane region" description="Helical" evidence="7">
    <location>
        <begin position="247"/>
        <end position="267"/>
    </location>
</feature>
<keyword evidence="3" id="KW-1003">Cell membrane</keyword>
<dbReference type="PANTHER" id="PTHR36838:SF3">
    <property type="entry name" value="TRANSPORTER AUXIN EFFLUX CARRIER EC FAMILY"/>
    <property type="match status" value="1"/>
</dbReference>
<evidence type="ECO:0000256" key="7">
    <source>
        <dbReference type="SAM" id="Phobius"/>
    </source>
</evidence>
<dbReference type="PANTHER" id="PTHR36838">
    <property type="entry name" value="AUXIN EFFLUX CARRIER FAMILY PROTEIN"/>
    <property type="match status" value="1"/>
</dbReference>
<evidence type="ECO:0000256" key="5">
    <source>
        <dbReference type="ARBA" id="ARBA00022989"/>
    </source>
</evidence>
<dbReference type="GO" id="GO:0016020">
    <property type="term" value="C:membrane"/>
    <property type="evidence" value="ECO:0007669"/>
    <property type="project" value="UniProtKB-SubCell"/>
</dbReference>
<evidence type="ECO:0000256" key="1">
    <source>
        <dbReference type="ARBA" id="ARBA00004141"/>
    </source>
</evidence>
<keyword evidence="4 7" id="KW-0812">Transmembrane</keyword>
<proteinExistence type="predicted"/>
<evidence type="ECO:0000256" key="3">
    <source>
        <dbReference type="ARBA" id="ARBA00022475"/>
    </source>
</evidence>
<feature type="transmembrane region" description="Helical" evidence="7">
    <location>
        <begin position="92"/>
        <end position="114"/>
    </location>
</feature>
<feature type="transmembrane region" description="Helical" evidence="7">
    <location>
        <begin position="221"/>
        <end position="241"/>
    </location>
</feature>
<sequence>MTENIITNIFIIFLGYFIKKIKILPSEAGSTLSRFVIYITLPATILKVFLTSYISHDIFFLPFISFSFGIVVFIIGFIFLRNKKLDNNLRWTLLIGICGYNVGLFSYPFIRSFYGDEGLLYMAMFDIGNSFIVFGLSYALSILSEGNWSLSEVKNVIKKVLLFFPLDVYFVSLILNLLKVNFPSIFISILNYLSLSNFTLALFTIGYFLDFKLDKKEIEALFYGLVIRFIPGILFAIFLRRFLEDSLFIRIISLGVLLPAPLVVVIYSNEMGLNSRFASLYVSLTILIGTFFLIIFK</sequence>
<accession>A0A7C3RKB9</accession>
<dbReference type="EMBL" id="DTIN01000011">
    <property type="protein sequence ID" value="HFX13203.1"/>
    <property type="molecule type" value="Genomic_DNA"/>
</dbReference>
<feature type="transmembrane region" description="Helical" evidence="7">
    <location>
        <begin position="35"/>
        <end position="54"/>
    </location>
</feature>
<keyword evidence="6 7" id="KW-0472">Membrane</keyword>
<comment type="subcellular location">
    <subcellularLocation>
        <location evidence="1">Membrane</location>
        <topology evidence="1">Multi-pass membrane protein</topology>
    </subcellularLocation>
</comment>
<evidence type="ECO:0000313" key="8">
    <source>
        <dbReference type="EMBL" id="HFX13203.1"/>
    </source>
</evidence>
<feature type="transmembrane region" description="Helical" evidence="7">
    <location>
        <begin position="160"/>
        <end position="178"/>
    </location>
</feature>
<name>A0A7C3RKB9_DICTH</name>
<feature type="transmembrane region" description="Helical" evidence="7">
    <location>
        <begin position="60"/>
        <end position="80"/>
    </location>
</feature>
<feature type="transmembrane region" description="Helical" evidence="7">
    <location>
        <begin position="279"/>
        <end position="296"/>
    </location>
</feature>
<protein>
    <submittedName>
        <fullName evidence="8">Transporter</fullName>
    </submittedName>
</protein>